<dbReference type="Proteomes" id="UP001497522">
    <property type="component" value="Chromosome 6"/>
</dbReference>
<reference evidence="1" key="1">
    <citation type="submission" date="2024-03" db="EMBL/GenBank/DDBJ databases">
        <authorList>
            <consortium name="ELIXIR-Norway"/>
            <consortium name="Elixir Norway"/>
        </authorList>
    </citation>
    <scope>NUCLEOTIDE SEQUENCE</scope>
</reference>
<protein>
    <submittedName>
        <fullName evidence="1">Uncharacterized protein</fullName>
    </submittedName>
</protein>
<gene>
    <name evidence="1" type="ORF">CSSPJE1EN2_LOCUS19441</name>
</gene>
<evidence type="ECO:0000313" key="2">
    <source>
        <dbReference type="Proteomes" id="UP001497522"/>
    </source>
</evidence>
<proteinExistence type="predicted"/>
<keyword evidence="2" id="KW-1185">Reference proteome</keyword>
<sequence length="92" mass="10045">MIQHQKLERLLGKRLLQPADASDVPAPANVITLSHVILASAYASSLESLNSETQQRDLALITGDNMVLHSSTIKVENFHDQSAHVSDLNCLN</sequence>
<accession>A0ABP1BQ06</accession>
<evidence type="ECO:0000313" key="1">
    <source>
        <dbReference type="EMBL" id="CAK9877616.1"/>
    </source>
</evidence>
<dbReference type="EMBL" id="OZ023707">
    <property type="protein sequence ID" value="CAK9877616.1"/>
    <property type="molecule type" value="Genomic_DNA"/>
</dbReference>
<name>A0ABP1BQ06_9BRYO</name>
<organism evidence="1 2">
    <name type="scientific">Sphagnum jensenii</name>
    <dbReference type="NCBI Taxonomy" id="128206"/>
    <lineage>
        <taxon>Eukaryota</taxon>
        <taxon>Viridiplantae</taxon>
        <taxon>Streptophyta</taxon>
        <taxon>Embryophyta</taxon>
        <taxon>Bryophyta</taxon>
        <taxon>Sphagnophytina</taxon>
        <taxon>Sphagnopsida</taxon>
        <taxon>Sphagnales</taxon>
        <taxon>Sphagnaceae</taxon>
        <taxon>Sphagnum</taxon>
    </lineage>
</organism>